<dbReference type="Proteomes" id="UP000229385">
    <property type="component" value="Unassembled WGS sequence"/>
</dbReference>
<comment type="function">
    <text evidence="7">Binds directly to 16S ribosomal RNA.</text>
</comment>
<dbReference type="EMBL" id="PFWU01000002">
    <property type="protein sequence ID" value="PJA46370.1"/>
    <property type="molecule type" value="Genomic_DNA"/>
</dbReference>
<protein>
    <recommendedName>
        <fullName evidence="6 7">Small ribosomal subunit protein bS20</fullName>
    </recommendedName>
</protein>
<gene>
    <name evidence="7 9" type="primary">rpsT</name>
    <name evidence="9" type="ORF">CO174_00270</name>
</gene>
<dbReference type="PANTHER" id="PTHR33398:SF1">
    <property type="entry name" value="SMALL RIBOSOMAL SUBUNIT PROTEIN BS20C"/>
    <property type="match status" value="1"/>
</dbReference>
<keyword evidence="4 7" id="KW-0689">Ribosomal protein</keyword>
<dbReference type="Pfam" id="PF01649">
    <property type="entry name" value="Ribosomal_S20p"/>
    <property type="match status" value="1"/>
</dbReference>
<dbReference type="GO" id="GO:0005829">
    <property type="term" value="C:cytosol"/>
    <property type="evidence" value="ECO:0007669"/>
    <property type="project" value="TreeGrafter"/>
</dbReference>
<dbReference type="NCBIfam" id="TIGR00029">
    <property type="entry name" value="S20"/>
    <property type="match status" value="1"/>
</dbReference>
<evidence type="ECO:0000256" key="2">
    <source>
        <dbReference type="ARBA" id="ARBA00022730"/>
    </source>
</evidence>
<reference evidence="10" key="1">
    <citation type="submission" date="2017-09" db="EMBL/GenBank/DDBJ databases">
        <title>Depth-based differentiation of microbial function through sediment-hosted aquifers and enrichment of novel symbionts in the deep terrestrial subsurface.</title>
        <authorList>
            <person name="Probst A.J."/>
            <person name="Ladd B."/>
            <person name="Jarett J.K."/>
            <person name="Geller-Mcgrath D.E."/>
            <person name="Sieber C.M.K."/>
            <person name="Emerson J.B."/>
            <person name="Anantharaman K."/>
            <person name="Thomas B.C."/>
            <person name="Malmstrom R."/>
            <person name="Stieglmeier M."/>
            <person name="Klingl A."/>
            <person name="Woyke T."/>
            <person name="Ryan C.M."/>
            <person name="Banfield J.F."/>
        </authorList>
    </citation>
    <scope>NUCLEOTIDE SEQUENCE [LARGE SCALE GENOMIC DNA]</scope>
</reference>
<evidence type="ECO:0000256" key="1">
    <source>
        <dbReference type="ARBA" id="ARBA00007634"/>
    </source>
</evidence>
<sequence>MPNLRNAKKALRQDIKRTERNKTAKAEIKSLRIKLRKMLDAKNVKEAEEVAKTVGKKLDKAAQKKVFKKNTVARYKSRLMKKVNALKKA</sequence>
<dbReference type="InterPro" id="IPR002583">
    <property type="entry name" value="Ribosomal_bS20"/>
</dbReference>
<evidence type="ECO:0000256" key="3">
    <source>
        <dbReference type="ARBA" id="ARBA00022884"/>
    </source>
</evidence>
<keyword evidence="2 7" id="KW-0699">rRNA-binding</keyword>
<keyword evidence="3 7" id="KW-0694">RNA-binding</keyword>
<dbReference type="GO" id="GO:0015935">
    <property type="term" value="C:small ribosomal subunit"/>
    <property type="evidence" value="ECO:0007669"/>
    <property type="project" value="TreeGrafter"/>
</dbReference>
<keyword evidence="5 7" id="KW-0687">Ribonucleoprotein</keyword>
<evidence type="ECO:0000256" key="7">
    <source>
        <dbReference type="HAMAP-Rule" id="MF_00500"/>
    </source>
</evidence>
<feature type="coiled-coil region" evidence="8">
    <location>
        <begin position="1"/>
        <end position="64"/>
    </location>
</feature>
<dbReference type="GO" id="GO:0070181">
    <property type="term" value="F:small ribosomal subunit rRNA binding"/>
    <property type="evidence" value="ECO:0007669"/>
    <property type="project" value="TreeGrafter"/>
</dbReference>
<evidence type="ECO:0000256" key="8">
    <source>
        <dbReference type="SAM" id="Coils"/>
    </source>
</evidence>
<comment type="caution">
    <text evidence="9">The sequence shown here is derived from an EMBL/GenBank/DDBJ whole genome shotgun (WGS) entry which is preliminary data.</text>
</comment>
<evidence type="ECO:0000256" key="6">
    <source>
        <dbReference type="ARBA" id="ARBA00035136"/>
    </source>
</evidence>
<accession>A0A2M7XER2</accession>
<evidence type="ECO:0000313" key="10">
    <source>
        <dbReference type="Proteomes" id="UP000229385"/>
    </source>
</evidence>
<evidence type="ECO:0000256" key="4">
    <source>
        <dbReference type="ARBA" id="ARBA00022980"/>
    </source>
</evidence>
<evidence type="ECO:0000313" key="9">
    <source>
        <dbReference type="EMBL" id="PJA46370.1"/>
    </source>
</evidence>
<dbReference type="GO" id="GO:0003735">
    <property type="term" value="F:structural constituent of ribosome"/>
    <property type="evidence" value="ECO:0007669"/>
    <property type="project" value="InterPro"/>
</dbReference>
<evidence type="ECO:0000256" key="5">
    <source>
        <dbReference type="ARBA" id="ARBA00023274"/>
    </source>
</evidence>
<dbReference type="GO" id="GO:0006412">
    <property type="term" value="P:translation"/>
    <property type="evidence" value="ECO:0007669"/>
    <property type="project" value="UniProtKB-UniRule"/>
</dbReference>
<organism evidence="9 10">
    <name type="scientific">Candidatus Uhrbacteria bacterium CG_4_9_14_3_um_filter_50_9</name>
    <dbReference type="NCBI Taxonomy" id="1975035"/>
    <lineage>
        <taxon>Bacteria</taxon>
        <taxon>Candidatus Uhriibacteriota</taxon>
    </lineage>
</organism>
<keyword evidence="8" id="KW-0175">Coiled coil</keyword>
<dbReference type="SUPFAM" id="SSF46992">
    <property type="entry name" value="Ribosomal protein S20"/>
    <property type="match status" value="1"/>
</dbReference>
<comment type="similarity">
    <text evidence="1 7">Belongs to the bacterial ribosomal protein bS20 family.</text>
</comment>
<proteinExistence type="inferred from homology"/>
<name>A0A2M7XER2_9BACT</name>
<dbReference type="AlphaFoldDB" id="A0A2M7XER2"/>
<dbReference type="HAMAP" id="MF_00500">
    <property type="entry name" value="Ribosomal_bS20"/>
    <property type="match status" value="1"/>
</dbReference>
<dbReference type="PANTHER" id="PTHR33398">
    <property type="entry name" value="30S RIBOSOMAL PROTEIN S20"/>
    <property type="match status" value="1"/>
</dbReference>
<dbReference type="Gene3D" id="1.20.58.110">
    <property type="entry name" value="Ribosomal protein S20"/>
    <property type="match status" value="1"/>
</dbReference>
<dbReference type="InterPro" id="IPR036510">
    <property type="entry name" value="Ribosomal_bS20_sf"/>
</dbReference>